<reference evidence="3" key="1">
    <citation type="journal article" date="2014" name="Genome Announc.">
        <title>Genome sequence and annotation of Acremonium chrysogenum, producer of the beta-lactam antibiotic cephalosporin C.</title>
        <authorList>
            <person name="Terfehr D."/>
            <person name="Dahlmann T.A."/>
            <person name="Specht T."/>
            <person name="Zadra I."/>
            <person name="Kuernsteiner H."/>
            <person name="Kueck U."/>
        </authorList>
    </citation>
    <scope>NUCLEOTIDE SEQUENCE [LARGE SCALE GENOMIC DNA]</scope>
    <source>
        <strain evidence="3">ATCC 11550 / CBS 779.69 / DSM 880 / IAM 14645 / JCM 23072 / IMI 49137</strain>
    </source>
</reference>
<proteinExistence type="predicted"/>
<dbReference type="InterPro" id="IPR054289">
    <property type="entry name" value="DUF7025"/>
</dbReference>
<dbReference type="Proteomes" id="UP000029964">
    <property type="component" value="Unassembled WGS sequence"/>
</dbReference>
<evidence type="ECO:0000259" key="1">
    <source>
        <dbReference type="Pfam" id="PF22942"/>
    </source>
</evidence>
<dbReference type="PANTHER" id="PTHR46411:SF3">
    <property type="entry name" value="AAA+ ATPASE DOMAIN-CONTAINING PROTEIN"/>
    <property type="match status" value="1"/>
</dbReference>
<comment type="caution">
    <text evidence="2">The sequence shown here is derived from an EMBL/GenBank/DDBJ whole genome shotgun (WGS) entry which is preliminary data.</text>
</comment>
<dbReference type="OrthoDB" id="10042665at2759"/>
<evidence type="ECO:0000313" key="2">
    <source>
        <dbReference type="EMBL" id="KFH42938.1"/>
    </source>
</evidence>
<organism evidence="2 3">
    <name type="scientific">Hapsidospora chrysogenum (strain ATCC 11550 / CBS 779.69 / DSM 880 / IAM 14645 / JCM 23072 / IMI 49137)</name>
    <name type="common">Acremonium chrysogenum</name>
    <dbReference type="NCBI Taxonomy" id="857340"/>
    <lineage>
        <taxon>Eukaryota</taxon>
        <taxon>Fungi</taxon>
        <taxon>Dikarya</taxon>
        <taxon>Ascomycota</taxon>
        <taxon>Pezizomycotina</taxon>
        <taxon>Sordariomycetes</taxon>
        <taxon>Hypocreomycetidae</taxon>
        <taxon>Hypocreales</taxon>
        <taxon>Bionectriaceae</taxon>
        <taxon>Hapsidospora</taxon>
    </lineage>
</organism>
<protein>
    <recommendedName>
        <fullName evidence="1">DUF7025 domain-containing protein</fullName>
    </recommendedName>
</protein>
<keyword evidence="3" id="KW-1185">Reference proteome</keyword>
<dbReference type="STRING" id="857340.A0A086T0Q6"/>
<feature type="domain" description="DUF7025" evidence="1">
    <location>
        <begin position="14"/>
        <end position="111"/>
    </location>
</feature>
<accession>A0A086T0Q6</accession>
<gene>
    <name evidence="2" type="ORF">ACRE_063290</name>
</gene>
<name>A0A086T0Q6_HAPC1</name>
<dbReference type="PANTHER" id="PTHR46411">
    <property type="entry name" value="FAMILY ATPASE, PUTATIVE-RELATED"/>
    <property type="match status" value="1"/>
</dbReference>
<dbReference type="HOGENOM" id="CLU_1447254_0_0_1"/>
<dbReference type="EMBL" id="JPKY01000081">
    <property type="protein sequence ID" value="KFH42938.1"/>
    <property type="molecule type" value="Genomic_DNA"/>
</dbReference>
<sequence length="187" mass="21587">MSTPPFQPTTEQLSTLLAKKEITYDLLWALFEPNTEVYTTCPGTGAPRCVHFNYCEERKKMDGSRYMHLETRYLNTDGKVLSEATTGLEIPHFRGTKQIEHLEAYPLQYHSEKDKAFATAITEGKAFFVDIDSDDYEIVARHIKGRIMVDTICFQERNPNYPSARVQKVRLRYPASGHCELYQACRH</sequence>
<evidence type="ECO:0000313" key="3">
    <source>
        <dbReference type="Proteomes" id="UP000029964"/>
    </source>
</evidence>
<dbReference type="Pfam" id="PF22942">
    <property type="entry name" value="DUF7025"/>
    <property type="match status" value="1"/>
</dbReference>
<dbReference type="AlphaFoldDB" id="A0A086T0Q6"/>